<evidence type="ECO:0000256" key="4">
    <source>
        <dbReference type="ARBA" id="ARBA00022676"/>
    </source>
</evidence>
<dbReference type="Proteomes" id="UP001497522">
    <property type="component" value="Chromosome 19"/>
</dbReference>
<keyword evidence="7" id="KW-0735">Signal-anchor</keyword>
<organism evidence="13 14">
    <name type="scientific">Sphagnum jensenii</name>
    <dbReference type="NCBI Taxonomy" id="128206"/>
    <lineage>
        <taxon>Eukaryota</taxon>
        <taxon>Viridiplantae</taxon>
        <taxon>Streptophyta</taxon>
        <taxon>Embryophyta</taxon>
        <taxon>Bryophyta</taxon>
        <taxon>Sphagnophytina</taxon>
        <taxon>Sphagnopsida</taxon>
        <taxon>Sphagnales</taxon>
        <taxon>Sphagnaceae</taxon>
        <taxon>Sphagnum</taxon>
    </lineage>
</organism>
<keyword evidence="4" id="KW-0328">Glycosyltransferase</keyword>
<dbReference type="SMART" id="SM00908">
    <property type="entry name" value="Gal-bind_lectin"/>
    <property type="match status" value="1"/>
</dbReference>
<evidence type="ECO:0000313" key="14">
    <source>
        <dbReference type="Proteomes" id="UP001497522"/>
    </source>
</evidence>
<comment type="subcellular location">
    <subcellularLocation>
        <location evidence="1">Golgi apparatus membrane</location>
        <topology evidence="1">Single-pass type II membrane protein</topology>
    </subcellularLocation>
</comment>
<evidence type="ECO:0000256" key="6">
    <source>
        <dbReference type="ARBA" id="ARBA00022692"/>
    </source>
</evidence>
<dbReference type="Pfam" id="PF00337">
    <property type="entry name" value="Gal-bind_lectin"/>
    <property type="match status" value="1"/>
</dbReference>
<name>A0ABP1B3V7_9BRYO</name>
<accession>A0ABP1B3V7</accession>
<evidence type="ECO:0000256" key="11">
    <source>
        <dbReference type="ARBA" id="ARBA00023211"/>
    </source>
</evidence>
<feature type="domain" description="Galectin" evidence="12">
    <location>
        <begin position="207"/>
        <end position="410"/>
    </location>
</feature>
<evidence type="ECO:0000256" key="5">
    <source>
        <dbReference type="ARBA" id="ARBA00022679"/>
    </source>
</evidence>
<keyword evidence="14" id="KW-1185">Reference proteome</keyword>
<dbReference type="Pfam" id="PF01762">
    <property type="entry name" value="Galactosyl_T"/>
    <property type="match status" value="1"/>
</dbReference>
<comment type="similarity">
    <text evidence="3">Belongs to the glycosyltransferase 31 family.</text>
</comment>
<keyword evidence="8" id="KW-1133">Transmembrane helix</keyword>
<keyword evidence="6" id="KW-0812">Transmembrane</keyword>
<dbReference type="PANTHER" id="PTHR11214">
    <property type="entry name" value="BETA-1,3-N-ACETYLGLUCOSAMINYLTRANSFERASE"/>
    <property type="match status" value="1"/>
</dbReference>
<proteinExistence type="inferred from homology"/>
<dbReference type="PROSITE" id="PS51304">
    <property type="entry name" value="GALECTIN"/>
    <property type="match status" value="1"/>
</dbReference>
<evidence type="ECO:0000256" key="9">
    <source>
        <dbReference type="ARBA" id="ARBA00023034"/>
    </source>
</evidence>
<gene>
    <name evidence="13" type="ORF">CSSPJE1EN2_LOCUS12483</name>
</gene>
<dbReference type="InterPro" id="IPR002659">
    <property type="entry name" value="Glyco_trans_31"/>
</dbReference>
<keyword evidence="11" id="KW-0464">Manganese</keyword>
<dbReference type="InterPro" id="IPR001079">
    <property type="entry name" value="Galectin_CRD"/>
</dbReference>
<dbReference type="PANTHER" id="PTHR11214:SF3">
    <property type="entry name" value="BETA-1,3-GALACTOSYLTRANSFERASE 6"/>
    <property type="match status" value="1"/>
</dbReference>
<protein>
    <recommendedName>
        <fullName evidence="12">Galectin domain-containing protein</fullName>
    </recommendedName>
</protein>
<dbReference type="SUPFAM" id="SSF49899">
    <property type="entry name" value="Concanavalin A-like lectins/glucanases"/>
    <property type="match status" value="1"/>
</dbReference>
<evidence type="ECO:0000259" key="12">
    <source>
        <dbReference type="PROSITE" id="PS51304"/>
    </source>
</evidence>
<dbReference type="EMBL" id="OZ023720">
    <property type="protein sequence ID" value="CAK9869725.1"/>
    <property type="molecule type" value="Genomic_DNA"/>
</dbReference>
<evidence type="ECO:0000256" key="7">
    <source>
        <dbReference type="ARBA" id="ARBA00022968"/>
    </source>
</evidence>
<keyword evidence="5" id="KW-0808">Transferase</keyword>
<evidence type="ECO:0000256" key="10">
    <source>
        <dbReference type="ARBA" id="ARBA00023136"/>
    </source>
</evidence>
<dbReference type="InterPro" id="IPR013320">
    <property type="entry name" value="ConA-like_dom_sf"/>
</dbReference>
<reference evidence="13" key="1">
    <citation type="submission" date="2024-03" db="EMBL/GenBank/DDBJ databases">
        <authorList>
            <consortium name="ELIXIR-Norway"/>
            <consortium name="Elixir Norway"/>
        </authorList>
    </citation>
    <scope>NUCLEOTIDE SEQUENCE</scope>
</reference>
<comment type="pathway">
    <text evidence="2">Protein modification; protein glycosylation.</text>
</comment>
<evidence type="ECO:0000256" key="1">
    <source>
        <dbReference type="ARBA" id="ARBA00004323"/>
    </source>
</evidence>
<evidence type="ECO:0000256" key="8">
    <source>
        <dbReference type="ARBA" id="ARBA00022989"/>
    </source>
</evidence>
<keyword evidence="10" id="KW-0472">Membrane</keyword>
<dbReference type="Gene3D" id="2.60.120.200">
    <property type="match status" value="1"/>
</dbReference>
<sequence>MKRSLQGGLVLMVVAAILLIRCSLSIGSLGNYYSTQQIWSSSDLYNNITAAPAKTSKGCDHRTSSHSSISNCSHKAAATTSAAAAAKSSSNSSNPKSINITRSVFLLPGSQRVASEPVWRFVLQVLSRNDVFKEAKAAKMEGLSAWKELHAALVQESSSSLSSSQQQKNSNLTTDAKQFVDNNKNDCPFAISNQNVTALKAAAGGGTEVYIPCGLVVESSISFLGTPQGYTGEFTIELLLGPPKRLLATAQQQQLQTDPPPIVLHYTVRMRGDKLTNNPVIVQNTWTSDTEWNDEERCPPPLLAPIKIVDNLESCSSKVGENIILSQESGESTTTASNSISGGRDKSKLWFPFAEGIPFAATLWMGAEGFHMTVNGRHISSFQYRQGLEPWLVNRVLIRGDVKPSSVVMTGLPATEDTMFAPDLEAIRALPLSGSVELFIGVISSSNNYARRMAVRRTWLQYPSVRNRTVAVRFFVGLQQNKQVNKELWKEALIYGDMQLLPFVDYYELIVFKTLAICMFATKGIKAKYMMKTDDDTFVRVDAVLSAIRKTNHTHSLLLGYMEFTSEPNRDTESKWYVDYEEWSYMRYPPWAHGPGYIISRDIAKFVVEGHQKLLLKFFKLEDVAMGMWIQKYKKWKPKQVDYISNDLFVHMGCEADYVIAHYQNPGQMQCLWQLAMKQDFTHCCETVDI</sequence>
<evidence type="ECO:0000256" key="2">
    <source>
        <dbReference type="ARBA" id="ARBA00004922"/>
    </source>
</evidence>
<dbReference type="Gene3D" id="3.90.550.50">
    <property type="match status" value="1"/>
</dbReference>
<evidence type="ECO:0000313" key="13">
    <source>
        <dbReference type="EMBL" id="CAK9869725.1"/>
    </source>
</evidence>
<keyword evidence="9" id="KW-0333">Golgi apparatus</keyword>
<evidence type="ECO:0000256" key="3">
    <source>
        <dbReference type="ARBA" id="ARBA00008661"/>
    </source>
</evidence>